<name>A0AAW0K3T3_QUESU</name>
<dbReference type="GO" id="GO:0008234">
    <property type="term" value="F:cysteine-type peptidase activity"/>
    <property type="evidence" value="ECO:0007669"/>
    <property type="project" value="UniProtKB-KW"/>
</dbReference>
<proteinExistence type="predicted"/>
<accession>A0AAW0K3T3</accession>
<reference evidence="2 3" key="1">
    <citation type="journal article" date="2018" name="Sci. Data">
        <title>The draft genome sequence of cork oak.</title>
        <authorList>
            <person name="Ramos A.M."/>
            <person name="Usie A."/>
            <person name="Barbosa P."/>
            <person name="Barros P.M."/>
            <person name="Capote T."/>
            <person name="Chaves I."/>
            <person name="Simoes F."/>
            <person name="Abreu I."/>
            <person name="Carrasquinho I."/>
            <person name="Faro C."/>
            <person name="Guimaraes J.B."/>
            <person name="Mendonca D."/>
            <person name="Nobrega F."/>
            <person name="Rodrigues L."/>
            <person name="Saibo N.J.M."/>
            <person name="Varela M.C."/>
            <person name="Egas C."/>
            <person name="Matos J."/>
            <person name="Miguel C.M."/>
            <person name="Oliveira M.M."/>
            <person name="Ricardo C.P."/>
            <person name="Goncalves S."/>
        </authorList>
    </citation>
    <scope>NUCLEOTIDE SEQUENCE [LARGE SCALE GENOMIC DNA]</scope>
    <source>
        <strain evidence="3">cv. HL8</strain>
    </source>
</reference>
<dbReference type="Proteomes" id="UP000237347">
    <property type="component" value="Unassembled WGS sequence"/>
</dbReference>
<gene>
    <name evidence="2" type="ORF">CFP56_025662</name>
</gene>
<organism evidence="2 3">
    <name type="scientific">Quercus suber</name>
    <name type="common">Cork oak</name>
    <dbReference type="NCBI Taxonomy" id="58331"/>
    <lineage>
        <taxon>Eukaryota</taxon>
        <taxon>Viridiplantae</taxon>
        <taxon>Streptophyta</taxon>
        <taxon>Embryophyta</taxon>
        <taxon>Tracheophyta</taxon>
        <taxon>Spermatophyta</taxon>
        <taxon>Magnoliopsida</taxon>
        <taxon>eudicotyledons</taxon>
        <taxon>Gunneridae</taxon>
        <taxon>Pentapetalae</taxon>
        <taxon>rosids</taxon>
        <taxon>fabids</taxon>
        <taxon>Fagales</taxon>
        <taxon>Fagaceae</taxon>
        <taxon>Quercus</taxon>
    </lineage>
</organism>
<evidence type="ECO:0000256" key="1">
    <source>
        <dbReference type="ARBA" id="ARBA00022807"/>
    </source>
</evidence>
<sequence length="115" mass="13207">MIGGCVQENSGKFKGTGMWKLPTGVVNEGSFQKIRKHFLHNSISNGLSYIVNWPIKPRHHWSLLIFCHFGESKKSETRTPCMLLLDSLEKANPRQLEPDIRKYVPQQRNGFEPIT</sequence>
<keyword evidence="1" id="KW-0788">Thiol protease</keyword>
<keyword evidence="1" id="KW-0378">Hydrolase</keyword>
<keyword evidence="1" id="KW-0645">Protease</keyword>
<evidence type="ECO:0000313" key="3">
    <source>
        <dbReference type="Proteomes" id="UP000237347"/>
    </source>
</evidence>
<evidence type="ECO:0000313" key="2">
    <source>
        <dbReference type="EMBL" id="KAK7833408.1"/>
    </source>
</evidence>
<dbReference type="EMBL" id="PKMF04000408">
    <property type="protein sequence ID" value="KAK7833408.1"/>
    <property type="molecule type" value="Genomic_DNA"/>
</dbReference>
<dbReference type="SUPFAM" id="SSF54001">
    <property type="entry name" value="Cysteine proteinases"/>
    <property type="match status" value="1"/>
</dbReference>
<comment type="caution">
    <text evidence="2">The sequence shown here is derived from an EMBL/GenBank/DDBJ whole genome shotgun (WGS) entry which is preliminary data.</text>
</comment>
<dbReference type="InterPro" id="IPR038765">
    <property type="entry name" value="Papain-like_cys_pep_sf"/>
</dbReference>
<protein>
    <recommendedName>
        <fullName evidence="4">Ubiquitin-like protease family profile domain-containing protein</fullName>
    </recommendedName>
</protein>
<keyword evidence="3" id="KW-1185">Reference proteome</keyword>
<dbReference type="Gene3D" id="3.30.310.130">
    <property type="entry name" value="Ubiquitin-related"/>
    <property type="match status" value="1"/>
</dbReference>
<evidence type="ECO:0008006" key="4">
    <source>
        <dbReference type="Google" id="ProtNLM"/>
    </source>
</evidence>
<dbReference type="AlphaFoldDB" id="A0AAW0K3T3"/>
<dbReference type="PANTHER" id="PTHR46915:SF6">
    <property type="entry name" value="CYSTEINE PROTEINASES SUPERFAMILY PROTEIN"/>
    <property type="match status" value="1"/>
</dbReference>
<dbReference type="PANTHER" id="PTHR46915">
    <property type="entry name" value="UBIQUITIN-LIKE PROTEASE 4-RELATED"/>
    <property type="match status" value="1"/>
</dbReference>